<dbReference type="PANTHER" id="PTHR12714">
    <property type="entry name" value="PROTEIN-S ISOPRENYLCYSTEINE O-METHYLTRANSFERASE"/>
    <property type="match status" value="1"/>
</dbReference>
<evidence type="ECO:0000256" key="2">
    <source>
        <dbReference type="ARBA" id="ARBA00022692"/>
    </source>
</evidence>
<dbReference type="Gene3D" id="1.20.120.1630">
    <property type="match status" value="1"/>
</dbReference>
<dbReference type="RefSeq" id="WP_338538997.1">
    <property type="nucleotide sequence ID" value="NZ_CP104874.1"/>
</dbReference>
<dbReference type="PANTHER" id="PTHR12714:SF11">
    <property type="entry name" value="PROTEIN C-TERMINAL S-ISOPRENYLCYSTEINE CARBOXYL O-METHYLTRANSFERASE"/>
    <property type="match status" value="1"/>
</dbReference>
<name>A0ABZ2FGE3_9MICO</name>
<reference evidence="5 6" key="1">
    <citation type="submission" date="2022-09" db="EMBL/GenBank/DDBJ databases">
        <title>Complete genome sequence of Janibacter terrae strain COS04-44, PCL-degrading bacteria isolated from oil spilled coast.</title>
        <authorList>
            <person name="Park H."/>
            <person name="Kim J.Y."/>
            <person name="An S.H."/>
            <person name="Lee C.M."/>
            <person name="Weon H.-Y."/>
        </authorList>
    </citation>
    <scope>NUCLEOTIDE SEQUENCE [LARGE SCALE GENOMIC DNA]</scope>
    <source>
        <strain evidence="5 6">COS04-44</strain>
    </source>
</reference>
<gene>
    <name evidence="5" type="ORF">N5P18_05895</name>
</gene>
<comment type="subcellular location">
    <subcellularLocation>
        <location evidence="1">Endomembrane system</location>
        <topology evidence="1">Multi-pass membrane protein</topology>
    </subcellularLocation>
</comment>
<evidence type="ECO:0000256" key="4">
    <source>
        <dbReference type="ARBA" id="ARBA00023136"/>
    </source>
</evidence>
<evidence type="ECO:0000313" key="5">
    <source>
        <dbReference type="EMBL" id="WWF06404.1"/>
    </source>
</evidence>
<evidence type="ECO:0000313" key="6">
    <source>
        <dbReference type="Proteomes" id="UP001381003"/>
    </source>
</evidence>
<evidence type="ECO:0000256" key="1">
    <source>
        <dbReference type="ARBA" id="ARBA00004127"/>
    </source>
</evidence>
<accession>A0ABZ2FGE3</accession>
<keyword evidence="4" id="KW-0472">Membrane</keyword>
<protein>
    <submittedName>
        <fullName evidence="5">Isoprenylcysteine carboxylmethyltransferase family protein</fullName>
    </submittedName>
</protein>
<evidence type="ECO:0000256" key="3">
    <source>
        <dbReference type="ARBA" id="ARBA00022989"/>
    </source>
</evidence>
<organism evidence="5 6">
    <name type="scientific">Janibacter terrae</name>
    <dbReference type="NCBI Taxonomy" id="103817"/>
    <lineage>
        <taxon>Bacteria</taxon>
        <taxon>Bacillati</taxon>
        <taxon>Actinomycetota</taxon>
        <taxon>Actinomycetes</taxon>
        <taxon>Micrococcales</taxon>
        <taxon>Intrasporangiaceae</taxon>
        <taxon>Janibacter</taxon>
    </lineage>
</organism>
<keyword evidence="2" id="KW-0812">Transmembrane</keyword>
<keyword evidence="3" id="KW-1133">Transmembrane helix</keyword>
<dbReference type="Proteomes" id="UP001381003">
    <property type="component" value="Chromosome"/>
</dbReference>
<proteinExistence type="predicted"/>
<sequence length="148" mass="15565">MAIPSILRSPPVVGLASLAAQRVLARGSTSPGTSALGAAVAVAGVALLGAGIRQIRSAGTTLDPMHPEGATALVRDGIFRHSRNPIYLGDALLLTGHAIHRRDLRALLPVAVFVGVIDLFQIPEEEAAMLATFGSRYGDYVATVRRWF</sequence>
<keyword evidence="6" id="KW-1185">Reference proteome</keyword>
<dbReference type="Pfam" id="PF04191">
    <property type="entry name" value="PEMT"/>
    <property type="match status" value="1"/>
</dbReference>
<dbReference type="InterPro" id="IPR007318">
    <property type="entry name" value="Phopholipid_MeTrfase"/>
</dbReference>
<dbReference type="EMBL" id="CP104874">
    <property type="protein sequence ID" value="WWF06404.1"/>
    <property type="molecule type" value="Genomic_DNA"/>
</dbReference>